<dbReference type="SMART" id="SM00052">
    <property type="entry name" value="EAL"/>
    <property type="match status" value="1"/>
</dbReference>
<dbReference type="AlphaFoldDB" id="A0A3M8DA57"/>
<dbReference type="NCBIfam" id="TIGR00254">
    <property type="entry name" value="GGDEF"/>
    <property type="match status" value="1"/>
</dbReference>
<dbReference type="InterPro" id="IPR000160">
    <property type="entry name" value="GGDEF_dom"/>
</dbReference>
<dbReference type="SUPFAM" id="SSF55785">
    <property type="entry name" value="PYP-like sensor domain (PAS domain)"/>
    <property type="match status" value="1"/>
</dbReference>
<dbReference type="InterPro" id="IPR035965">
    <property type="entry name" value="PAS-like_dom_sf"/>
</dbReference>
<dbReference type="CDD" id="cd01949">
    <property type="entry name" value="GGDEF"/>
    <property type="match status" value="1"/>
</dbReference>
<dbReference type="PANTHER" id="PTHR44757">
    <property type="entry name" value="DIGUANYLATE CYCLASE DGCP"/>
    <property type="match status" value="1"/>
</dbReference>
<dbReference type="InterPro" id="IPR043128">
    <property type="entry name" value="Rev_trsase/Diguanyl_cyclase"/>
</dbReference>
<dbReference type="InterPro" id="IPR052155">
    <property type="entry name" value="Biofilm_reg_signaling"/>
</dbReference>
<accession>A0A3M8DA57</accession>
<dbReference type="SUPFAM" id="SSF141868">
    <property type="entry name" value="EAL domain-like"/>
    <property type="match status" value="1"/>
</dbReference>
<dbReference type="EMBL" id="RHHQ01000017">
    <property type="protein sequence ID" value="RNB84451.1"/>
    <property type="molecule type" value="Genomic_DNA"/>
</dbReference>
<keyword evidence="4" id="KW-1185">Reference proteome</keyword>
<evidence type="ECO:0000313" key="4">
    <source>
        <dbReference type="Proteomes" id="UP000271031"/>
    </source>
</evidence>
<dbReference type="PANTHER" id="PTHR44757:SF2">
    <property type="entry name" value="BIOFILM ARCHITECTURE MAINTENANCE PROTEIN MBAA"/>
    <property type="match status" value="1"/>
</dbReference>
<dbReference type="Proteomes" id="UP000271031">
    <property type="component" value="Unassembled WGS sequence"/>
</dbReference>
<dbReference type="PROSITE" id="PS50887">
    <property type="entry name" value="GGDEF"/>
    <property type="match status" value="1"/>
</dbReference>
<dbReference type="CDD" id="cd01948">
    <property type="entry name" value="EAL"/>
    <property type="match status" value="1"/>
</dbReference>
<dbReference type="SUPFAM" id="SSF55073">
    <property type="entry name" value="Nucleotide cyclase"/>
    <property type="match status" value="1"/>
</dbReference>
<dbReference type="Pfam" id="PF00563">
    <property type="entry name" value="EAL"/>
    <property type="match status" value="1"/>
</dbReference>
<organism evidence="3 4">
    <name type="scientific">Brevibacillus fluminis</name>
    <dbReference type="NCBI Taxonomy" id="511487"/>
    <lineage>
        <taxon>Bacteria</taxon>
        <taxon>Bacillati</taxon>
        <taxon>Bacillota</taxon>
        <taxon>Bacilli</taxon>
        <taxon>Bacillales</taxon>
        <taxon>Paenibacillaceae</taxon>
        <taxon>Brevibacillus</taxon>
    </lineage>
</organism>
<dbReference type="NCBIfam" id="TIGR00229">
    <property type="entry name" value="sensory_box"/>
    <property type="match status" value="1"/>
</dbReference>
<evidence type="ECO:0000259" key="2">
    <source>
        <dbReference type="PROSITE" id="PS50887"/>
    </source>
</evidence>
<dbReference type="Pfam" id="PF08448">
    <property type="entry name" value="PAS_4"/>
    <property type="match status" value="1"/>
</dbReference>
<dbReference type="InterPro" id="IPR001633">
    <property type="entry name" value="EAL_dom"/>
</dbReference>
<dbReference type="InterPro" id="IPR029787">
    <property type="entry name" value="Nucleotide_cyclase"/>
</dbReference>
<dbReference type="InterPro" id="IPR000014">
    <property type="entry name" value="PAS"/>
</dbReference>
<dbReference type="InterPro" id="IPR013656">
    <property type="entry name" value="PAS_4"/>
</dbReference>
<dbReference type="Gene3D" id="3.30.450.20">
    <property type="entry name" value="PAS domain"/>
    <property type="match status" value="1"/>
</dbReference>
<dbReference type="FunFam" id="3.20.20.450:FF:000001">
    <property type="entry name" value="Cyclic di-GMP phosphodiesterase yahA"/>
    <property type="match status" value="1"/>
</dbReference>
<evidence type="ECO:0000259" key="1">
    <source>
        <dbReference type="PROSITE" id="PS50883"/>
    </source>
</evidence>
<feature type="domain" description="GGDEF" evidence="2">
    <location>
        <begin position="196"/>
        <end position="328"/>
    </location>
</feature>
<evidence type="ECO:0000313" key="3">
    <source>
        <dbReference type="EMBL" id="RNB84451.1"/>
    </source>
</evidence>
<comment type="caution">
    <text evidence="3">The sequence shown here is derived from an EMBL/GenBank/DDBJ whole genome shotgun (WGS) entry which is preliminary data.</text>
</comment>
<dbReference type="RefSeq" id="WP_122919734.1">
    <property type="nucleotide sequence ID" value="NZ_RHHQ01000017.1"/>
</dbReference>
<sequence length="598" mass="67389">MLYFSLLSVIAGLTLYHFYYRGKTEKQLEGLRNEPSATAEMKMVMKIIEESPCMISVKDWDGYYTLANKRYAAEYNQTPEAMIGRNVRDFRRHDFNDQLQLEEDREIMSSQQKVEYEVAYTDKSDQQRWVRVIKIPFLENASRHVLSMAVDITECKQIEAMVDYQSRNDSLTGLPNRLFFFDRAAAAIDESKSVQSTFAVLVLDLDRFKIINDMLGHGIGDQLLQSVAVRLSNLFVNAGTVARVSGDTFAVLVPHCTELEAAEWAERVIALFAGPFPLAKHELYITPSIGISMYPQDGADAETLIKHADTGMYLAKELGKNTFQFYRADKSAAATRQFMLEGYLRKALAKNEFELYYQPKMNIKTGELIGMEALLRWNHPELGMVSPADFIPLAEETGLIVPIGEWVIQTACLQNKKWQDEGFLPLKVSVNLSARQFQHNLVDKVSLALTFSGLAPHWLELEITESILMQNEETIISILDDLKQMGVLISIDDFGTGYCSLSYLKHFPLDTLKIAQPFVRDLSKGTVDSAIATALITLGHSLGLNVIAEGVETTGQLRILQDQQCDEIQGYILSKPLSSHDFARWLNTEASKGPELVT</sequence>
<protein>
    <submittedName>
        <fullName evidence="3">EAL domain-containing protein</fullName>
    </submittedName>
</protein>
<dbReference type="Gene3D" id="3.20.20.450">
    <property type="entry name" value="EAL domain"/>
    <property type="match status" value="1"/>
</dbReference>
<dbReference type="InterPro" id="IPR035919">
    <property type="entry name" value="EAL_sf"/>
</dbReference>
<feature type="domain" description="EAL" evidence="1">
    <location>
        <begin position="337"/>
        <end position="590"/>
    </location>
</feature>
<gene>
    <name evidence="3" type="ORF">EDM56_20260</name>
</gene>
<reference evidence="3 4" key="1">
    <citation type="submission" date="2018-10" db="EMBL/GenBank/DDBJ databases">
        <title>Phylogenomics of Brevibacillus.</title>
        <authorList>
            <person name="Dunlap C."/>
        </authorList>
    </citation>
    <scope>NUCLEOTIDE SEQUENCE [LARGE SCALE GENOMIC DNA]</scope>
    <source>
        <strain evidence="3 4">JCM 15716</strain>
    </source>
</reference>
<dbReference type="CDD" id="cd00130">
    <property type="entry name" value="PAS"/>
    <property type="match status" value="1"/>
</dbReference>
<dbReference type="SMART" id="SM00267">
    <property type="entry name" value="GGDEF"/>
    <property type="match status" value="1"/>
</dbReference>
<dbReference type="PROSITE" id="PS50883">
    <property type="entry name" value="EAL"/>
    <property type="match status" value="1"/>
</dbReference>
<proteinExistence type="predicted"/>
<dbReference type="Gene3D" id="3.30.70.270">
    <property type="match status" value="1"/>
</dbReference>
<dbReference type="OrthoDB" id="9759607at2"/>
<dbReference type="Pfam" id="PF00990">
    <property type="entry name" value="GGDEF"/>
    <property type="match status" value="1"/>
</dbReference>
<name>A0A3M8DA57_9BACL</name>